<evidence type="ECO:0000313" key="11">
    <source>
        <dbReference type="Proteomes" id="UP000570595"/>
    </source>
</evidence>
<evidence type="ECO:0000256" key="5">
    <source>
        <dbReference type="ARBA" id="ARBA00022691"/>
    </source>
</evidence>
<evidence type="ECO:0000259" key="8">
    <source>
        <dbReference type="PROSITE" id="PS51614"/>
    </source>
</evidence>
<feature type="compositionally biased region" description="Basic and acidic residues" evidence="7">
    <location>
        <begin position="752"/>
        <end position="774"/>
    </location>
</feature>
<organism evidence="9 11">
    <name type="scientific">Perkinsus olseni</name>
    <name type="common">Perkinsus atlanticus</name>
    <dbReference type="NCBI Taxonomy" id="32597"/>
    <lineage>
        <taxon>Eukaryota</taxon>
        <taxon>Sar</taxon>
        <taxon>Alveolata</taxon>
        <taxon>Perkinsozoa</taxon>
        <taxon>Perkinsea</taxon>
        <taxon>Perkinsida</taxon>
        <taxon>Perkinsidae</taxon>
        <taxon>Perkinsus</taxon>
    </lineage>
</organism>
<evidence type="ECO:0000313" key="12">
    <source>
        <dbReference type="Proteomes" id="UP000572268"/>
    </source>
</evidence>
<dbReference type="OrthoDB" id="429597at2759"/>
<evidence type="ECO:0000256" key="7">
    <source>
        <dbReference type="SAM" id="MobiDB-lite"/>
    </source>
</evidence>
<dbReference type="SUPFAM" id="SSF53335">
    <property type="entry name" value="S-adenosyl-L-methionine-dependent methyltransferases"/>
    <property type="match status" value="1"/>
</dbReference>
<evidence type="ECO:0000256" key="3">
    <source>
        <dbReference type="ARBA" id="ARBA00022603"/>
    </source>
</evidence>
<feature type="domain" description="Adrift-type SAM-dependent 2'-O-MTase" evidence="8">
    <location>
        <begin position="384"/>
        <end position="609"/>
    </location>
</feature>
<evidence type="ECO:0000256" key="6">
    <source>
        <dbReference type="ARBA" id="ARBA00049477"/>
    </source>
</evidence>
<protein>
    <recommendedName>
        <fullName evidence="2">Cap-specific mRNA (nucleoside-2'-O-)-methyltransferase 2</fullName>
        <ecNumber evidence="1">2.1.1.296</ecNumber>
    </recommendedName>
</protein>
<dbReference type="PANTHER" id="PTHR16121">
    <property type="entry name" value="CAP-SPECIFIC MRNA (NUCLEOSIDE-2'-O-)-METHYLTRANSFERASE 1-RELATED"/>
    <property type="match status" value="1"/>
</dbReference>
<dbReference type="GO" id="GO:0006370">
    <property type="term" value="P:7-methylguanosine mRNA capping"/>
    <property type="evidence" value="ECO:0007669"/>
    <property type="project" value="TreeGrafter"/>
</dbReference>
<feature type="region of interest" description="Disordered" evidence="7">
    <location>
        <begin position="837"/>
        <end position="859"/>
    </location>
</feature>
<evidence type="ECO:0000256" key="1">
    <source>
        <dbReference type="ARBA" id="ARBA00012770"/>
    </source>
</evidence>
<dbReference type="EMBL" id="JABAHT010000033">
    <property type="protein sequence ID" value="KAF4668693.1"/>
    <property type="molecule type" value="Genomic_DNA"/>
</dbReference>
<dbReference type="Pfam" id="PF01728">
    <property type="entry name" value="FtsJ"/>
    <property type="match status" value="1"/>
</dbReference>
<feature type="region of interest" description="Disordered" evidence="7">
    <location>
        <begin position="1"/>
        <end position="198"/>
    </location>
</feature>
<proteinExistence type="predicted"/>
<dbReference type="PROSITE" id="PS51614">
    <property type="entry name" value="SAM_MT_ADRIFT"/>
    <property type="match status" value="1"/>
</dbReference>
<evidence type="ECO:0000256" key="2">
    <source>
        <dbReference type="ARBA" id="ARBA00021134"/>
    </source>
</evidence>
<dbReference type="InterPro" id="IPR050851">
    <property type="entry name" value="mRNA_Cap_2O-Ribose_MeTrfase"/>
</dbReference>
<dbReference type="GO" id="GO:0120550">
    <property type="term" value="F:methyltransferase cap2 activity"/>
    <property type="evidence" value="ECO:0007669"/>
    <property type="project" value="UniProtKB-EC"/>
</dbReference>
<reference evidence="11 12" key="1">
    <citation type="submission" date="2020-04" db="EMBL/GenBank/DDBJ databases">
        <title>Perkinsus olseni comparative genomics.</title>
        <authorList>
            <person name="Bogema D.R."/>
        </authorList>
    </citation>
    <scope>NUCLEOTIDE SEQUENCE [LARGE SCALE GENOMIC DNA]</scope>
    <source>
        <strain evidence="9">ATCC PRA-179</strain>
        <strain evidence="10">ATCC PRA-31</strain>
    </source>
</reference>
<dbReference type="EMBL" id="JABANN010000030">
    <property type="protein sequence ID" value="KAF4674415.1"/>
    <property type="molecule type" value="Genomic_DNA"/>
</dbReference>
<dbReference type="GO" id="GO:0005634">
    <property type="term" value="C:nucleus"/>
    <property type="evidence" value="ECO:0007669"/>
    <property type="project" value="TreeGrafter"/>
</dbReference>
<feature type="compositionally biased region" description="Basic and acidic residues" evidence="7">
    <location>
        <begin position="175"/>
        <end position="184"/>
    </location>
</feature>
<feature type="region of interest" description="Disordered" evidence="7">
    <location>
        <begin position="720"/>
        <end position="796"/>
    </location>
</feature>
<dbReference type="GO" id="GO:0032259">
    <property type="term" value="P:methylation"/>
    <property type="evidence" value="ECO:0007669"/>
    <property type="project" value="UniProtKB-KW"/>
</dbReference>
<dbReference type="EC" id="2.1.1.296" evidence="1"/>
<dbReference type="InterPro" id="IPR002877">
    <property type="entry name" value="RNA_MeTrfase_FtsJ_dom"/>
</dbReference>
<feature type="region of interest" description="Disordered" evidence="7">
    <location>
        <begin position="217"/>
        <end position="248"/>
    </location>
</feature>
<dbReference type="GO" id="GO:0005737">
    <property type="term" value="C:cytoplasm"/>
    <property type="evidence" value="ECO:0007669"/>
    <property type="project" value="TreeGrafter"/>
</dbReference>
<dbReference type="Gene3D" id="3.40.50.12760">
    <property type="match status" value="1"/>
</dbReference>
<keyword evidence="4 9" id="KW-0808">Transferase</keyword>
<dbReference type="Proteomes" id="UP000572268">
    <property type="component" value="Unassembled WGS sequence"/>
</dbReference>
<dbReference type="PANTHER" id="PTHR16121:SF2">
    <property type="entry name" value="CAP-SPECIFIC MRNA (NUCLEOSIDE-2'-O-)-METHYLTRANSFERASE 2"/>
    <property type="match status" value="1"/>
</dbReference>
<evidence type="ECO:0000313" key="9">
    <source>
        <dbReference type="EMBL" id="KAF4668693.1"/>
    </source>
</evidence>
<evidence type="ECO:0000313" key="10">
    <source>
        <dbReference type="EMBL" id="KAF4674415.1"/>
    </source>
</evidence>
<feature type="compositionally biased region" description="Low complexity" evidence="7">
    <location>
        <begin position="138"/>
        <end position="154"/>
    </location>
</feature>
<evidence type="ECO:0000256" key="4">
    <source>
        <dbReference type="ARBA" id="ARBA00022679"/>
    </source>
</evidence>
<comment type="catalytic activity">
    <reaction evidence="6">
        <text>a 5'-end (N(7)-methyl 5'-triphosphoguanosine)-(2'-O-methyl-ribonucleoside)-(ribonucleotide) in mRNA + S-adenosyl-L-methionine = a 5'-end (N(7)-methyl 5'-triphosphoguanosine)-(2'-O-methyl-ribonucleoside)-(2'-O-methyl-ribonucleotide) in mRNA + S-adenosyl-L-homocysteine + H(+)</text>
        <dbReference type="Rhea" id="RHEA:67024"/>
        <dbReference type="Rhea" id="RHEA-COMP:17169"/>
        <dbReference type="Rhea" id="RHEA-COMP:17170"/>
        <dbReference type="ChEBI" id="CHEBI:15378"/>
        <dbReference type="ChEBI" id="CHEBI:57856"/>
        <dbReference type="ChEBI" id="CHEBI:59789"/>
        <dbReference type="ChEBI" id="CHEBI:167612"/>
        <dbReference type="ChEBI" id="CHEBI:167614"/>
        <dbReference type="EC" id="2.1.1.296"/>
    </reaction>
</comment>
<keyword evidence="5" id="KW-0949">S-adenosyl-L-methionine</keyword>
<comment type="caution">
    <text evidence="9">The sequence shown here is derived from an EMBL/GenBank/DDBJ whole genome shotgun (WGS) entry which is preliminary data.</text>
</comment>
<dbReference type="AlphaFoldDB" id="A0A7J6MAQ3"/>
<dbReference type="GO" id="GO:0004483">
    <property type="term" value="F:methyltransferase cap1 activity"/>
    <property type="evidence" value="ECO:0007669"/>
    <property type="project" value="UniProtKB-ARBA"/>
</dbReference>
<feature type="compositionally biased region" description="Gly residues" evidence="7">
    <location>
        <begin position="187"/>
        <end position="197"/>
    </location>
</feature>
<dbReference type="InterPro" id="IPR029063">
    <property type="entry name" value="SAM-dependent_MTases_sf"/>
</dbReference>
<gene>
    <name evidence="9" type="primary">FTSJD1_2</name>
    <name evidence="10" type="synonym">FTSJD1_1</name>
    <name evidence="10" type="ORF">FOL46_004976</name>
    <name evidence="9" type="ORF">FOZ61_005945</name>
</gene>
<name>A0A7J6MAQ3_PEROL</name>
<dbReference type="Proteomes" id="UP000570595">
    <property type="component" value="Unassembled WGS sequence"/>
</dbReference>
<feature type="compositionally biased region" description="Low complexity" evidence="7">
    <location>
        <begin position="80"/>
        <end position="91"/>
    </location>
</feature>
<sequence length="1199" mass="132939">MSDPQQLDEGAMSTGMEEASDAPLGNVVDSSINNEEGGAPSGQVVDGSQNEEGGAPSGGVVDGSHNEEGNGATLENVVDASSNEEGGASSEKAVDGSYNVEGGAVSSIQPDKEQSAVESSGNSYWNGWDYSSGGGSWGSNERWSSWKDGSWDSSGQGGAERNDGGGGSWQNWRQGNDKWERNDWYGDSGGKGGGGGRYGRRWNNSWGGAGGGDYHSRSGYKRPRNNDYYHQNKQPRYGKGKGGWGGRRGWGERQDAYDENKPLPQYFPDRNLLKTDIIKHLFEFPRAENPDKDFMRNLPPSVEPCEKCRAERRQCICEVADKLGATSHPREAGISEDVQEAKRKLNETKCKLDGLALESWKPHTRSTLVTSFVVREVRDYSQAELCTNAWCKMMEMLEAMPLVPKEVCKGVGEGGDGGVDGDIRTMHLCECPGGFISATNHHLRTKHPNMKNWQWMAITLNPYFEGNSLTAMIDDDAFYRETYLKWSTGVDDSGNIMAYRNVRDLVDRAKRKQQVCDIVTADGSVDTQFDANNQERITTRLHFSELVAALGLLRTGGSLVLKMFTLFEPASKSIIWLVRAMFDRCIVCKPEMSKPGNSEVYVVGLGFGFIRSAILNRLMALMEDDDVWSGIEAGDEQQLERAIVPDGWMSAEFTEAFTKCSVYFSTQQTDYIDRNLRLFENFPFEEKQLINARKRSYPMEFIEKLDLRRLKEEDRIVPAPAIPLDKGGNINSTRSFPTGGRGNKSGTQSSRAEFRRLYDQTQTRRADLAREKPHAGFVPTDGIAPPRRGNEAEGAGEKVAAPAIGSSLSKALLEKSGLTGEGLEHGNPVIEVENRRPTDRRGLGHGSVEGAASGPMMRAKAPMKVTRELENTLLGKISSGDYLKEAWFTECGVPLKPHEVRLSKFADSDVLDRVVYHRTNAAWEREEGRVEVPRPKEDDNALEEIRRVVGLVEVPLGESVLEINPASSTESVVDCEHIIRSELGTSTSSRLPDRHKEVVALLPSEATSQTIDTILVRICRDSTCPYPVELTEYELKHRREWLGPIIAALNCHPRRALIIGLPQSTLLTRWSAGILQILSLAFYHTQLVTPKNPVTGGAWIICTHRGYEENIRDSVPYRACRQFLQCLYDATTMTEARGGFIPNVLPPPYFTDESFARYICDFNREVLTAECNKLWTTAANKEEEDALADSQQEGEETAV</sequence>
<dbReference type="InterPro" id="IPR025807">
    <property type="entry name" value="Adrift-typ_MeTrfase"/>
</dbReference>
<accession>A0A7J6MAQ3</accession>
<keyword evidence="3 9" id="KW-0489">Methyltransferase</keyword>